<dbReference type="SUPFAM" id="SSF52540">
    <property type="entry name" value="P-loop containing nucleoside triphosphate hydrolases"/>
    <property type="match status" value="1"/>
</dbReference>
<evidence type="ECO:0000313" key="3">
    <source>
        <dbReference type="Proteomes" id="UP000813427"/>
    </source>
</evidence>
<protein>
    <recommendedName>
        <fullName evidence="1">CHAT domain-containing protein</fullName>
    </recommendedName>
</protein>
<comment type="caution">
    <text evidence="2">The sequence shown here is derived from an EMBL/GenBank/DDBJ whole genome shotgun (WGS) entry which is preliminary data.</text>
</comment>
<dbReference type="InterPro" id="IPR024983">
    <property type="entry name" value="CHAT_dom"/>
</dbReference>
<evidence type="ECO:0000259" key="1">
    <source>
        <dbReference type="Pfam" id="PF12770"/>
    </source>
</evidence>
<dbReference type="Pfam" id="PF12770">
    <property type="entry name" value="CHAT"/>
    <property type="match status" value="1"/>
</dbReference>
<dbReference type="EMBL" id="JAGPXF010000003">
    <property type="protein sequence ID" value="KAH7251104.1"/>
    <property type="molecule type" value="Genomic_DNA"/>
</dbReference>
<gene>
    <name evidence="2" type="ORF">BKA59DRAFT_553675</name>
</gene>
<evidence type="ECO:0000313" key="2">
    <source>
        <dbReference type="EMBL" id="KAH7251104.1"/>
    </source>
</evidence>
<name>A0A8K0S3A4_9HYPO</name>
<sequence length="1604" mass="182841">MTQKSAVVVVQLVCRSPVDGGWAVDLVKNGVTIQQDIRITDPLTPDHKQTCRWYLQQFVQLSPFSVDRAGEAEAILSKYPNQLLGQLPLRQALRPELQGGTYSIDPVTLLFDVFEPPGGVDSGSDNSIQQLFWETLEYRSLWSHPNWQVIVRRCLNYQRTVPRTCFDNAHTWANKNGPRSFNVLLVVARDLTNDPSVYEDVSPSIATNTLLKLRHELNQYSSRIKLNVEMVRPGTFKAFKEHLLRSETMRGPGYFHLVHFDTHGTVALKKSKAAKYGLLHFSQADTDKTEPKAGVQIAKVLKEYHIPFAVLNSCESASATAGDNANIAKLFLQAGLRGVIGMSFKISSSSVAIFLDQFYNQLLCQGKSFAASAAAGRDALRQNPMRPARYGLDRHLSDSFVIVTYEEGDMSSSFSGDSDVPQDDGRPLPQRAQIVGPAIYQGTSDIMLSYDTQELVGREFELLRLEKKLLRDHVICMSGSIGVGKTALLKHATFVWKSTQLIQVVVHIELEEQFKRSGEKLLEDILRQILAQFNAPKLQMLLWTMSTDLNDVASYDSHLLVEILTDMLSFVNAVIVLEYHDPTHLQVFISEDVESLSKSVFDVIQILMSLAEGPGKDTRNNQLYFILTQRRRSLRAMEGTLGRQLEPFRFDLSGLRLSDAIELSKRVLSNAGEPVEHWKSEDSRSIPWRRFHKELEKGLFTSVSDLKSHGLGGCAIVRELESMYLPKHYELLVLLISLFWHKAPPMSEYVYLSIPIADEFTWDQISSGFGHGINCWYSLFKNYVHDRGYIYKAPDGYNLEVHPMFSIVGRAFLFDTWVNLSNRVQLETIFCATLYLSCTSPRHQNPPLQLEPWNYLTVLGFCTRELPVDSWPLGLLLPREDWKEPGYPSCLVDFVRERQFELLGALSFKMPLLVKKGEHLAFFAVANLLVCSLVNPSNKSTMESVLHFAKKGQDIMSTLDPAEDKDVIIFSRASILTALIASSHSLGDLKQAHEAWKQIKVLDEELHLTALPRHGHRPVDISESFGKRSWFDDQKLLISECIQTFKDDMEKWENGTLSASEVKDQQALVQESLQIFLDMELMFPPSINSRDDVALFLLSGPSTVPREPSSEIDPHKLSDLESSYDAGNWLDTCERHISMAIEALLIDQFEEVSSHLESVYTLAKSNSAAESFIVDIQASQNRIYMAHLAYVCHVTLFPARYFYRGVGYGFARKMNDTLHRRFVNQRFWGSQALLWPSEEQNHPLSKGCKWWQWWHWFLALQGQEKAWVTCVRANLGLYLKEGQLMDLIFILSGHNRFDSALILLDELELICNNSVFVHVPTQLSPLQCLRSCFELAFRQSSLGQKLDTWQFDSTGAQGYQALVTQLLELRPSFCTWFPDKMVEGFQYAADRFKLYNYQVTMREAAQSPDPTVLRTTYQQLVSSINDGSFCLLNDSDLLTVRAFGLRYSLDRARNDRRWQEAISLCEEYLSMSQASAEDLPRAQDSWVVAKHECEWYAVSDALEEAEANLCFESCSKLLRKKYDMACRQRRTPGMRRDVFFLVPPRLYSFQLQIYQDHCLDCLDWLRHTQDHCKQHTESSVKQKLGVLRHQLAKELVLGHKGKKS</sequence>
<accession>A0A8K0S3A4</accession>
<organism evidence="2 3">
    <name type="scientific">Fusarium tricinctum</name>
    <dbReference type="NCBI Taxonomy" id="61284"/>
    <lineage>
        <taxon>Eukaryota</taxon>
        <taxon>Fungi</taxon>
        <taxon>Dikarya</taxon>
        <taxon>Ascomycota</taxon>
        <taxon>Pezizomycotina</taxon>
        <taxon>Sordariomycetes</taxon>
        <taxon>Hypocreomycetidae</taxon>
        <taxon>Hypocreales</taxon>
        <taxon>Nectriaceae</taxon>
        <taxon>Fusarium</taxon>
        <taxon>Fusarium tricinctum species complex</taxon>
    </lineage>
</organism>
<reference evidence="2" key="1">
    <citation type="journal article" date="2021" name="Nat. Commun.">
        <title>Genetic determinants of endophytism in the Arabidopsis root mycobiome.</title>
        <authorList>
            <person name="Mesny F."/>
            <person name="Miyauchi S."/>
            <person name="Thiergart T."/>
            <person name="Pickel B."/>
            <person name="Atanasova L."/>
            <person name="Karlsson M."/>
            <person name="Huettel B."/>
            <person name="Barry K.W."/>
            <person name="Haridas S."/>
            <person name="Chen C."/>
            <person name="Bauer D."/>
            <person name="Andreopoulos W."/>
            <person name="Pangilinan J."/>
            <person name="LaButti K."/>
            <person name="Riley R."/>
            <person name="Lipzen A."/>
            <person name="Clum A."/>
            <person name="Drula E."/>
            <person name="Henrissat B."/>
            <person name="Kohler A."/>
            <person name="Grigoriev I.V."/>
            <person name="Martin F.M."/>
            <person name="Hacquard S."/>
        </authorList>
    </citation>
    <scope>NUCLEOTIDE SEQUENCE</scope>
    <source>
        <strain evidence="2">MPI-SDFR-AT-0068</strain>
    </source>
</reference>
<proteinExistence type="predicted"/>
<keyword evidence="3" id="KW-1185">Reference proteome</keyword>
<dbReference type="OrthoDB" id="5301473at2759"/>
<dbReference type="Gene3D" id="3.40.50.300">
    <property type="entry name" value="P-loop containing nucleotide triphosphate hydrolases"/>
    <property type="match status" value="1"/>
</dbReference>
<feature type="domain" description="CHAT" evidence="1">
    <location>
        <begin position="209"/>
        <end position="382"/>
    </location>
</feature>
<dbReference type="Proteomes" id="UP000813427">
    <property type="component" value="Unassembled WGS sequence"/>
</dbReference>
<dbReference type="InterPro" id="IPR027417">
    <property type="entry name" value="P-loop_NTPase"/>
</dbReference>